<dbReference type="EC" id="2.7.1.33" evidence="6 16"/>
<evidence type="ECO:0000256" key="1">
    <source>
        <dbReference type="ARBA" id="ARBA00001206"/>
    </source>
</evidence>
<evidence type="ECO:0000256" key="8">
    <source>
        <dbReference type="ARBA" id="ARBA00022679"/>
    </source>
</evidence>
<dbReference type="NCBIfam" id="TIGR00671">
    <property type="entry name" value="baf"/>
    <property type="match status" value="1"/>
</dbReference>
<evidence type="ECO:0000256" key="14">
    <source>
        <dbReference type="ARBA" id="ARBA00038036"/>
    </source>
</evidence>
<comment type="subcellular location">
    <subcellularLocation>
        <location evidence="3 16">Cytoplasm</location>
    </subcellularLocation>
</comment>
<evidence type="ECO:0000256" key="5">
    <source>
        <dbReference type="ARBA" id="ARBA00011738"/>
    </source>
</evidence>
<dbReference type="Pfam" id="PF03309">
    <property type="entry name" value="Pan_kinase"/>
    <property type="match status" value="1"/>
</dbReference>
<keyword evidence="11 16" id="KW-0067">ATP-binding</keyword>
<keyword evidence="12 16" id="KW-0630">Potassium</keyword>
<evidence type="ECO:0000256" key="6">
    <source>
        <dbReference type="ARBA" id="ARBA00012102"/>
    </source>
</evidence>
<dbReference type="EMBL" id="QJKB01000023">
    <property type="protein sequence ID" value="PXX34978.1"/>
    <property type="molecule type" value="Genomic_DNA"/>
</dbReference>
<feature type="active site" description="Proton acceptor" evidence="16">
    <location>
        <position position="109"/>
    </location>
</feature>
<dbReference type="InterPro" id="IPR043129">
    <property type="entry name" value="ATPase_NBD"/>
</dbReference>
<proteinExistence type="inferred from homology"/>
<feature type="binding site" evidence="16">
    <location>
        <begin position="107"/>
        <end position="110"/>
    </location>
    <ligand>
        <name>substrate</name>
    </ligand>
</feature>
<dbReference type="GO" id="GO:0004594">
    <property type="term" value="F:pantothenate kinase activity"/>
    <property type="evidence" value="ECO:0007669"/>
    <property type="project" value="UniProtKB-UniRule"/>
</dbReference>
<evidence type="ECO:0000256" key="13">
    <source>
        <dbReference type="ARBA" id="ARBA00022993"/>
    </source>
</evidence>
<dbReference type="CDD" id="cd24015">
    <property type="entry name" value="ASKHA_NBD_PanK-III"/>
    <property type="match status" value="1"/>
</dbReference>
<reference evidence="17 18" key="1">
    <citation type="submission" date="2018-05" db="EMBL/GenBank/DDBJ databases">
        <title>Genomic Encyclopedia of Type Strains, Phase IV (KMG-IV): sequencing the most valuable type-strain genomes for metagenomic binning, comparative biology and taxonomic classification.</title>
        <authorList>
            <person name="Goeker M."/>
        </authorList>
    </citation>
    <scope>NUCLEOTIDE SEQUENCE [LARGE SCALE GENOMIC DNA]</scope>
    <source>
        <strain evidence="17 18">DSM 19792</strain>
    </source>
</reference>
<evidence type="ECO:0000256" key="11">
    <source>
        <dbReference type="ARBA" id="ARBA00022840"/>
    </source>
</evidence>
<dbReference type="Proteomes" id="UP000247792">
    <property type="component" value="Unassembled WGS sequence"/>
</dbReference>
<dbReference type="SUPFAM" id="SSF53067">
    <property type="entry name" value="Actin-like ATPase domain"/>
    <property type="match status" value="2"/>
</dbReference>
<dbReference type="AlphaFoldDB" id="A0A318IPC0"/>
<evidence type="ECO:0000256" key="7">
    <source>
        <dbReference type="ARBA" id="ARBA00022490"/>
    </source>
</evidence>
<feature type="binding site" evidence="16">
    <location>
        <position position="133"/>
    </location>
    <ligand>
        <name>ATP</name>
        <dbReference type="ChEBI" id="CHEBI:30616"/>
    </ligand>
</feature>
<evidence type="ECO:0000256" key="2">
    <source>
        <dbReference type="ARBA" id="ARBA00001958"/>
    </source>
</evidence>
<comment type="similarity">
    <text evidence="14 16">Belongs to the type III pantothenate kinase family.</text>
</comment>
<comment type="cofactor">
    <cofactor evidence="16">
        <name>NH4(+)</name>
        <dbReference type="ChEBI" id="CHEBI:28938"/>
    </cofactor>
    <cofactor evidence="16">
        <name>K(+)</name>
        <dbReference type="ChEBI" id="CHEBI:29103"/>
    </cofactor>
    <text evidence="16">A monovalent cation. Ammonium or potassium.</text>
</comment>
<dbReference type="InterPro" id="IPR004619">
    <property type="entry name" value="Type_III_PanK"/>
</dbReference>
<feature type="binding site" evidence="16">
    <location>
        <begin position="7"/>
        <end position="14"/>
    </location>
    <ligand>
        <name>ATP</name>
        <dbReference type="ChEBI" id="CHEBI:30616"/>
    </ligand>
</feature>
<evidence type="ECO:0000256" key="10">
    <source>
        <dbReference type="ARBA" id="ARBA00022777"/>
    </source>
</evidence>
<keyword evidence="13 16" id="KW-0173">Coenzyme A biosynthesis</keyword>
<dbReference type="Gene3D" id="3.30.420.40">
    <property type="match status" value="2"/>
</dbReference>
<comment type="pathway">
    <text evidence="4 16">Cofactor biosynthesis; coenzyme A biosynthesis; CoA from (R)-pantothenate: step 1/5.</text>
</comment>
<feature type="binding site" evidence="16">
    <location>
        <position position="186"/>
    </location>
    <ligand>
        <name>substrate</name>
    </ligand>
</feature>
<accession>A0A318IPC0</accession>
<evidence type="ECO:0000256" key="15">
    <source>
        <dbReference type="ARBA" id="ARBA00040883"/>
    </source>
</evidence>
<dbReference type="PANTHER" id="PTHR34265:SF1">
    <property type="entry name" value="TYPE III PANTOTHENATE KINASE"/>
    <property type="match status" value="1"/>
</dbReference>
<evidence type="ECO:0000256" key="9">
    <source>
        <dbReference type="ARBA" id="ARBA00022741"/>
    </source>
</evidence>
<comment type="cofactor">
    <cofactor evidence="2">
        <name>K(+)</name>
        <dbReference type="ChEBI" id="CHEBI:29103"/>
    </cofactor>
</comment>
<dbReference type="GO" id="GO:0015937">
    <property type="term" value="P:coenzyme A biosynthetic process"/>
    <property type="evidence" value="ECO:0007669"/>
    <property type="project" value="UniProtKB-UniRule"/>
</dbReference>
<comment type="subunit">
    <text evidence="5 16">Homodimer.</text>
</comment>
<dbReference type="PANTHER" id="PTHR34265">
    <property type="entry name" value="TYPE III PANTOTHENATE KINASE"/>
    <property type="match status" value="1"/>
</dbReference>
<comment type="caution">
    <text evidence="17">The sequence shown here is derived from an EMBL/GenBank/DDBJ whole genome shotgun (WGS) entry which is preliminary data.</text>
</comment>
<dbReference type="GO" id="GO:0005524">
    <property type="term" value="F:ATP binding"/>
    <property type="evidence" value="ECO:0007669"/>
    <property type="project" value="UniProtKB-UniRule"/>
</dbReference>
<evidence type="ECO:0000256" key="3">
    <source>
        <dbReference type="ARBA" id="ARBA00004496"/>
    </source>
</evidence>
<evidence type="ECO:0000256" key="16">
    <source>
        <dbReference type="HAMAP-Rule" id="MF_01274"/>
    </source>
</evidence>
<keyword evidence="10 16" id="KW-0418">Kinase</keyword>
<name>A0A318IPC0_9BURK</name>
<dbReference type="OrthoDB" id="9781305at2"/>
<keyword evidence="7 16" id="KW-0963">Cytoplasm</keyword>
<dbReference type="GO" id="GO:0005737">
    <property type="term" value="C:cytoplasm"/>
    <property type="evidence" value="ECO:0007669"/>
    <property type="project" value="UniProtKB-SubCell"/>
</dbReference>
<sequence length="258" mass="27319">MTQLFIDAGNTRVKWAVISLDTVVAGAAPVWQQIASVSHAELDSLKTSWQGMEFKHVLISNVAGAAIKDKLTVLLEDVQPCVAIDWFASQENIAGLHNAYRNPAQLGCDRLASMIGAHYLFPQQSLVVATCGTATTVDAVTAAGLFKGGMILPGLKLMAESLARNTAQLPQVAESTDIARVFADNTDHAIISGCISAQVGAILRAVDALEKQESQSIKCVISGGAAPYLLSHLGIPYQHVDNLVLTGLFVVAQSSPDR</sequence>
<comment type="function">
    <text evidence="16">Catalyzes the phosphorylation of pantothenate (Pan), the first step in CoA biosynthesis.</text>
</comment>
<feature type="binding site" evidence="16">
    <location>
        <position position="100"/>
    </location>
    <ligand>
        <name>substrate</name>
    </ligand>
</feature>
<dbReference type="UniPathway" id="UPA00241">
    <property type="reaction ID" value="UER00352"/>
</dbReference>
<keyword evidence="8 16" id="KW-0808">Transferase</keyword>
<evidence type="ECO:0000313" key="18">
    <source>
        <dbReference type="Proteomes" id="UP000247792"/>
    </source>
</evidence>
<evidence type="ECO:0000256" key="12">
    <source>
        <dbReference type="ARBA" id="ARBA00022958"/>
    </source>
</evidence>
<evidence type="ECO:0000313" key="17">
    <source>
        <dbReference type="EMBL" id="PXX34978.1"/>
    </source>
</evidence>
<comment type="caution">
    <text evidence="16">Lacks conserved residue(s) required for the propagation of feature annotation.</text>
</comment>
<organism evidence="17 18">
    <name type="scientific">Undibacterium pigrum</name>
    <dbReference type="NCBI Taxonomy" id="401470"/>
    <lineage>
        <taxon>Bacteria</taxon>
        <taxon>Pseudomonadati</taxon>
        <taxon>Pseudomonadota</taxon>
        <taxon>Betaproteobacteria</taxon>
        <taxon>Burkholderiales</taxon>
        <taxon>Oxalobacteraceae</taxon>
        <taxon>Undibacterium</taxon>
    </lineage>
</organism>
<keyword evidence="9 16" id="KW-0547">Nucleotide-binding</keyword>
<gene>
    <name evidence="16" type="primary">coaX</name>
    <name evidence="17" type="ORF">DFR42_12327</name>
</gene>
<dbReference type="HAMAP" id="MF_01274">
    <property type="entry name" value="Pantothen_kinase_3"/>
    <property type="match status" value="1"/>
</dbReference>
<comment type="catalytic activity">
    <reaction evidence="1 16">
        <text>(R)-pantothenate + ATP = (R)-4'-phosphopantothenate + ADP + H(+)</text>
        <dbReference type="Rhea" id="RHEA:16373"/>
        <dbReference type="ChEBI" id="CHEBI:10986"/>
        <dbReference type="ChEBI" id="CHEBI:15378"/>
        <dbReference type="ChEBI" id="CHEBI:29032"/>
        <dbReference type="ChEBI" id="CHEBI:30616"/>
        <dbReference type="ChEBI" id="CHEBI:456216"/>
        <dbReference type="EC" id="2.7.1.33"/>
    </reaction>
</comment>
<keyword evidence="18" id="KW-1185">Reference proteome</keyword>
<protein>
    <recommendedName>
        <fullName evidence="15 16">Type III pantothenate kinase</fullName>
        <ecNumber evidence="6 16">2.7.1.33</ecNumber>
    </recommendedName>
    <alternativeName>
        <fullName evidence="16">PanK-III</fullName>
    </alternativeName>
    <alternativeName>
        <fullName evidence="16">Pantothenic acid kinase</fullName>
    </alternativeName>
</protein>
<evidence type="ECO:0000256" key="4">
    <source>
        <dbReference type="ARBA" id="ARBA00005225"/>
    </source>
</evidence>